<proteinExistence type="predicted"/>
<reference evidence="3" key="1">
    <citation type="submission" date="2015-05" db="EMBL/GenBank/DDBJ databases">
        <authorList>
            <person name="Fogelqvist Johan"/>
        </authorList>
    </citation>
    <scope>NUCLEOTIDE SEQUENCE [LARGE SCALE GENOMIC DNA]</scope>
</reference>
<dbReference type="AlphaFoldDB" id="A0A0G4NIW7"/>
<feature type="non-terminal residue" evidence="2">
    <location>
        <position position="1"/>
    </location>
</feature>
<gene>
    <name evidence="2" type="ORF">BN1723_020011</name>
</gene>
<evidence type="ECO:0000256" key="1">
    <source>
        <dbReference type="SAM" id="MobiDB-lite"/>
    </source>
</evidence>
<organism evidence="2 3">
    <name type="scientific">Verticillium longisporum</name>
    <name type="common">Verticillium dahliae var. longisporum</name>
    <dbReference type="NCBI Taxonomy" id="100787"/>
    <lineage>
        <taxon>Eukaryota</taxon>
        <taxon>Fungi</taxon>
        <taxon>Dikarya</taxon>
        <taxon>Ascomycota</taxon>
        <taxon>Pezizomycotina</taxon>
        <taxon>Sordariomycetes</taxon>
        <taxon>Hypocreomycetidae</taxon>
        <taxon>Glomerellales</taxon>
        <taxon>Plectosphaerellaceae</taxon>
        <taxon>Verticillium</taxon>
    </lineage>
</organism>
<dbReference type="EMBL" id="CVQI01035666">
    <property type="protein sequence ID" value="CRK46427.1"/>
    <property type="molecule type" value="Genomic_DNA"/>
</dbReference>
<evidence type="ECO:0000313" key="3">
    <source>
        <dbReference type="Proteomes" id="UP000045706"/>
    </source>
</evidence>
<feature type="region of interest" description="Disordered" evidence="1">
    <location>
        <begin position="1"/>
        <end position="27"/>
    </location>
</feature>
<feature type="compositionally biased region" description="Basic residues" evidence="1">
    <location>
        <begin position="8"/>
        <end position="21"/>
    </location>
</feature>
<dbReference type="Proteomes" id="UP000045706">
    <property type="component" value="Unassembled WGS sequence"/>
</dbReference>
<evidence type="ECO:0000313" key="2">
    <source>
        <dbReference type="EMBL" id="CRK46427.1"/>
    </source>
</evidence>
<sequence>RLEERRLARCRRVSAPRRRQARPLDLARRHGRRCARGLCQHGRSRERPQRHRDHV</sequence>
<protein>
    <submittedName>
        <fullName evidence="2">Uncharacterized protein</fullName>
    </submittedName>
</protein>
<accession>A0A0G4NIW7</accession>
<name>A0A0G4NIW7_VERLO</name>